<feature type="domain" description="M23ase beta-sheet core" evidence="2">
    <location>
        <begin position="219"/>
        <end position="313"/>
    </location>
</feature>
<sequence length="346" mass="37217">MSDYKTRPTRRELRLARLAEEARQSCTDTASRTTVVMAVPEDLHSGDHAGDLPELDSNTFAMDNAHGVDEQRRVRVPQLYASLRHFWHQSKNRRAFASASCAFVIAIGGGLALGSYGFETHAQANSAEGEFAGEEIDHSQTPATLRSLSGAADSARFKAYQEQFSGHAVVCETVSSANSLTAFARNDLDKFIHPLAAGTFSEASPFGWRIHPIYGTSTLHEGVDFSAALGTPIYAIADGKVVFSGSSSITFGDPVVIIEHEINGEKFTSWYLHSYASGIHVSEGDSVRMGDHIADVGNAGRSTGPHLHFEIHPGAFSGFDGPGPVDPMTFMKEKGAVDINDVCGAR</sequence>
<dbReference type="InterPro" id="IPR050570">
    <property type="entry name" value="Cell_wall_metabolism_enzyme"/>
</dbReference>
<dbReference type="Gene3D" id="2.70.70.10">
    <property type="entry name" value="Glucose Permease (Domain IIA)"/>
    <property type="match status" value="1"/>
</dbReference>
<dbReference type="InterPro" id="IPR016047">
    <property type="entry name" value="M23ase_b-sheet_dom"/>
</dbReference>
<feature type="transmembrane region" description="Helical" evidence="1">
    <location>
        <begin position="95"/>
        <end position="118"/>
    </location>
</feature>
<dbReference type="RefSeq" id="WP_252673567.1">
    <property type="nucleotide sequence ID" value="NZ_CP099547.1"/>
</dbReference>
<evidence type="ECO:0000259" key="2">
    <source>
        <dbReference type="Pfam" id="PF01551"/>
    </source>
</evidence>
<keyword evidence="1" id="KW-0812">Transmembrane</keyword>
<accession>A0ABY5AHZ0</accession>
<reference evidence="3" key="1">
    <citation type="submission" date="2022-06" db="EMBL/GenBank/DDBJ databases">
        <title>Complete Genome Sequence of Arcanobacterium pinnipediorum strain DSM 28752 isolated from a harbour seal.</title>
        <authorList>
            <person name="Borowiak M."/>
            <person name="Kreitlow A."/>
            <person name="Alssahen M."/>
            <person name="Malorny B."/>
            <person name="Laemmler C."/>
            <person name="Prenger-Berninghoff E."/>
            <person name="Siebert U."/>
            <person name="Ploetz M."/>
            <person name="Abdulmawjood A."/>
        </authorList>
    </citation>
    <scope>NUCLEOTIDE SEQUENCE</scope>
    <source>
        <strain evidence="3">DSM 28752</strain>
    </source>
</reference>
<dbReference type="PANTHER" id="PTHR21666">
    <property type="entry name" value="PEPTIDASE-RELATED"/>
    <property type="match status" value="1"/>
</dbReference>
<evidence type="ECO:0000256" key="1">
    <source>
        <dbReference type="SAM" id="Phobius"/>
    </source>
</evidence>
<evidence type="ECO:0000313" key="4">
    <source>
        <dbReference type="Proteomes" id="UP001056109"/>
    </source>
</evidence>
<keyword evidence="4" id="KW-1185">Reference proteome</keyword>
<dbReference type="CDD" id="cd12797">
    <property type="entry name" value="M23_peptidase"/>
    <property type="match status" value="1"/>
</dbReference>
<dbReference type="EMBL" id="CP099547">
    <property type="protein sequence ID" value="USR79702.1"/>
    <property type="molecule type" value="Genomic_DNA"/>
</dbReference>
<gene>
    <name evidence="3" type="ORF">NG665_01535</name>
</gene>
<dbReference type="PANTHER" id="PTHR21666:SF270">
    <property type="entry name" value="MUREIN HYDROLASE ACTIVATOR ENVC"/>
    <property type="match status" value="1"/>
</dbReference>
<dbReference type="SUPFAM" id="SSF51261">
    <property type="entry name" value="Duplicated hybrid motif"/>
    <property type="match status" value="1"/>
</dbReference>
<dbReference type="Pfam" id="PF01551">
    <property type="entry name" value="Peptidase_M23"/>
    <property type="match status" value="1"/>
</dbReference>
<keyword evidence="1" id="KW-1133">Transmembrane helix</keyword>
<organism evidence="3 4">
    <name type="scientific">Arcanobacterium pinnipediorum</name>
    <dbReference type="NCBI Taxonomy" id="1503041"/>
    <lineage>
        <taxon>Bacteria</taxon>
        <taxon>Bacillati</taxon>
        <taxon>Actinomycetota</taxon>
        <taxon>Actinomycetes</taxon>
        <taxon>Actinomycetales</taxon>
        <taxon>Actinomycetaceae</taxon>
        <taxon>Arcanobacterium</taxon>
    </lineage>
</organism>
<dbReference type="InterPro" id="IPR011055">
    <property type="entry name" value="Dup_hybrid_motif"/>
</dbReference>
<evidence type="ECO:0000313" key="3">
    <source>
        <dbReference type="EMBL" id="USR79702.1"/>
    </source>
</evidence>
<name>A0ABY5AHZ0_9ACTO</name>
<dbReference type="Proteomes" id="UP001056109">
    <property type="component" value="Chromosome"/>
</dbReference>
<keyword evidence="1" id="KW-0472">Membrane</keyword>
<proteinExistence type="predicted"/>
<protein>
    <submittedName>
        <fullName evidence="3">M23 family metallopeptidase</fullName>
    </submittedName>
</protein>